<dbReference type="Pfam" id="PF17846">
    <property type="entry name" value="XRN_M"/>
    <property type="match status" value="1"/>
</dbReference>
<dbReference type="InParanoid" id="W5MMP5"/>
<feature type="region of interest" description="Disordered" evidence="9">
    <location>
        <begin position="1445"/>
        <end position="1506"/>
    </location>
</feature>
<feature type="domain" description="Xrn1 N-terminal" evidence="10">
    <location>
        <begin position="1"/>
        <end position="227"/>
    </location>
</feature>
<evidence type="ECO:0000259" key="14">
    <source>
        <dbReference type="Pfam" id="PF18334"/>
    </source>
</evidence>
<feature type="compositionally biased region" description="Basic residues" evidence="9">
    <location>
        <begin position="1471"/>
        <end position="1480"/>
    </location>
</feature>
<dbReference type="GO" id="GO:0003723">
    <property type="term" value="F:RNA binding"/>
    <property type="evidence" value="ECO:0000318"/>
    <property type="project" value="GO_Central"/>
</dbReference>
<accession>W5MMP5</accession>
<comment type="subcellular location">
    <subcellularLocation>
        <location evidence="1">Cytoplasm</location>
    </subcellularLocation>
</comment>
<dbReference type="GeneTree" id="ENSGT00670000098080"/>
<dbReference type="PIRSF" id="PIRSF006743">
    <property type="entry name" value="Exonuclease_Xnr1"/>
    <property type="match status" value="1"/>
</dbReference>
<feature type="domain" description="5'-3' exoribonuclease 1 SH3-like" evidence="12">
    <location>
        <begin position="1101"/>
        <end position="1170"/>
    </location>
</feature>
<dbReference type="EMBL" id="AHAT01015287">
    <property type="status" value="NOT_ANNOTATED_CDS"/>
    <property type="molecule type" value="Genomic_DNA"/>
</dbReference>
<evidence type="ECO:0000256" key="4">
    <source>
        <dbReference type="ARBA" id="ARBA00022801"/>
    </source>
</evidence>
<dbReference type="Pfam" id="PF18334">
    <property type="entry name" value="XRN1_D2_D3"/>
    <property type="match status" value="1"/>
</dbReference>
<evidence type="ECO:0000256" key="9">
    <source>
        <dbReference type="SAM" id="MobiDB-lite"/>
    </source>
</evidence>
<dbReference type="CTD" id="54464"/>
<reference evidence="16" key="1">
    <citation type="submission" date="2011-12" db="EMBL/GenBank/DDBJ databases">
        <title>The Draft Genome of Lepisosteus oculatus.</title>
        <authorList>
            <consortium name="The Broad Institute Genome Assembly &amp; Analysis Group"/>
            <consortium name="Computational R&amp;D Group"/>
            <consortium name="and Sequencing Platform"/>
            <person name="Di Palma F."/>
            <person name="Alfoldi J."/>
            <person name="Johnson J."/>
            <person name="Berlin A."/>
            <person name="Gnerre S."/>
            <person name="Jaffe D."/>
            <person name="MacCallum I."/>
            <person name="Young S."/>
            <person name="Walker B.J."/>
            <person name="Lander E.S."/>
            <person name="Lindblad-Toh K."/>
        </authorList>
    </citation>
    <scope>NUCLEOTIDE SEQUENCE [LARGE SCALE GENOMIC DNA]</scope>
</reference>
<dbReference type="GO" id="GO:0005634">
    <property type="term" value="C:nucleus"/>
    <property type="evidence" value="ECO:0000318"/>
    <property type="project" value="GO_Central"/>
</dbReference>
<feature type="compositionally biased region" description="Basic and acidic residues" evidence="9">
    <location>
        <begin position="1696"/>
        <end position="1706"/>
    </location>
</feature>
<organism evidence="15 16">
    <name type="scientific">Lepisosteus oculatus</name>
    <name type="common">Spotted gar</name>
    <dbReference type="NCBI Taxonomy" id="7918"/>
    <lineage>
        <taxon>Eukaryota</taxon>
        <taxon>Metazoa</taxon>
        <taxon>Chordata</taxon>
        <taxon>Craniata</taxon>
        <taxon>Vertebrata</taxon>
        <taxon>Euteleostomi</taxon>
        <taxon>Actinopterygii</taxon>
        <taxon>Neopterygii</taxon>
        <taxon>Holostei</taxon>
        <taxon>Semionotiformes</taxon>
        <taxon>Lepisosteidae</taxon>
        <taxon>Lepisosteus</taxon>
    </lineage>
</organism>
<dbReference type="GO" id="GO:0000956">
    <property type="term" value="P:nuclear-transcribed mRNA catabolic process"/>
    <property type="evidence" value="ECO:0000318"/>
    <property type="project" value="GO_Central"/>
</dbReference>
<comment type="similarity">
    <text evidence="7">Belongs to the 5'-3' exonuclease family.</text>
</comment>
<dbReference type="FunFam" id="3.40.50.12390:FF:000002">
    <property type="entry name" value="5'-3' exoribonuclease 1"/>
    <property type="match status" value="1"/>
</dbReference>
<feature type="region of interest" description="Disordered" evidence="9">
    <location>
        <begin position="1243"/>
        <end position="1358"/>
    </location>
</feature>
<evidence type="ECO:0000256" key="6">
    <source>
        <dbReference type="ARBA" id="ARBA00022884"/>
    </source>
</evidence>
<evidence type="ECO:0000313" key="16">
    <source>
        <dbReference type="Proteomes" id="UP000018468"/>
    </source>
</evidence>
<feature type="compositionally biased region" description="Polar residues" evidence="9">
    <location>
        <begin position="1736"/>
        <end position="1754"/>
    </location>
</feature>
<dbReference type="STRING" id="7918.ENSLOCP00000009654"/>
<dbReference type="OMA" id="VASWPWF"/>
<dbReference type="FunFam" id="1.25.40.1050:FF:000001">
    <property type="entry name" value="5'-3' exoribonuclease 1"/>
    <property type="match status" value="1"/>
</dbReference>
<dbReference type="InterPro" id="IPR047008">
    <property type="entry name" value="XRN1_SH3_sf"/>
</dbReference>
<evidence type="ECO:0000259" key="13">
    <source>
        <dbReference type="Pfam" id="PF18332"/>
    </source>
</evidence>
<name>W5MMP5_LEPOC</name>
<feature type="compositionally biased region" description="Low complexity" evidence="9">
    <location>
        <begin position="1715"/>
        <end position="1732"/>
    </location>
</feature>
<dbReference type="Ensembl" id="ENSLOCT00000009665.1">
    <property type="protein sequence ID" value="ENSLOCP00000009654.1"/>
    <property type="gene ID" value="ENSLOCG00000007944.1"/>
</dbReference>
<dbReference type="FunCoup" id="W5MMP5">
    <property type="interactions" value="1298"/>
</dbReference>
<keyword evidence="16" id="KW-1185">Reference proteome</keyword>
<dbReference type="InterPro" id="IPR047007">
    <property type="entry name" value="XRN1_D1_sf"/>
</dbReference>
<dbReference type="Gene3D" id="3.40.50.12390">
    <property type="match status" value="1"/>
</dbReference>
<reference evidence="15" key="2">
    <citation type="submission" date="2025-08" db="UniProtKB">
        <authorList>
            <consortium name="Ensembl"/>
        </authorList>
    </citation>
    <scope>IDENTIFICATION</scope>
</reference>
<dbReference type="Bgee" id="ENSLOCG00000007944">
    <property type="expression patterns" value="Expressed in liver and 13 other cell types or tissues"/>
</dbReference>
<dbReference type="eggNOG" id="KOG2045">
    <property type="taxonomic scope" value="Eukaryota"/>
</dbReference>
<evidence type="ECO:0000259" key="12">
    <source>
        <dbReference type="Pfam" id="PF18129"/>
    </source>
</evidence>
<evidence type="ECO:0000256" key="3">
    <source>
        <dbReference type="ARBA" id="ARBA00022722"/>
    </source>
</evidence>
<feature type="region of interest" description="Disordered" evidence="9">
    <location>
        <begin position="1402"/>
        <end position="1427"/>
    </location>
</feature>
<evidence type="ECO:0000259" key="11">
    <source>
        <dbReference type="Pfam" id="PF17846"/>
    </source>
</evidence>
<dbReference type="InterPro" id="IPR027073">
    <property type="entry name" value="5_3_exoribonuclease"/>
</dbReference>
<evidence type="ECO:0000256" key="2">
    <source>
        <dbReference type="ARBA" id="ARBA00022490"/>
    </source>
</evidence>
<feature type="domain" description="5'-3' exoribonuclease 1 D1" evidence="13">
    <location>
        <begin position="652"/>
        <end position="839"/>
    </location>
</feature>
<feature type="compositionally biased region" description="Basic and acidic residues" evidence="9">
    <location>
        <begin position="1326"/>
        <end position="1335"/>
    </location>
</feature>
<feature type="compositionally biased region" description="Polar residues" evidence="9">
    <location>
        <begin position="1288"/>
        <end position="1305"/>
    </location>
</feature>
<evidence type="ECO:0000259" key="10">
    <source>
        <dbReference type="Pfam" id="PF03159"/>
    </source>
</evidence>
<dbReference type="PANTHER" id="PTHR12341">
    <property type="entry name" value="5'-&gt;3' EXORIBONUCLEASE"/>
    <property type="match status" value="1"/>
</dbReference>
<dbReference type="OrthoDB" id="372487at2759"/>
<dbReference type="Gene3D" id="2.30.30.750">
    <property type="match status" value="1"/>
</dbReference>
<dbReference type="KEGG" id="loc:102697761"/>
<keyword evidence="6" id="KW-0694">RNA-binding</keyword>
<feature type="region of interest" description="Disordered" evidence="9">
    <location>
        <begin position="1694"/>
        <end position="1773"/>
    </location>
</feature>
<evidence type="ECO:0000256" key="7">
    <source>
        <dbReference type="ARBA" id="ARBA00038299"/>
    </source>
</evidence>
<evidence type="ECO:0000313" key="15">
    <source>
        <dbReference type="Ensembl" id="ENSLOCP00000009654.1"/>
    </source>
</evidence>
<feature type="compositionally biased region" description="Polar residues" evidence="9">
    <location>
        <begin position="1243"/>
        <end position="1260"/>
    </location>
</feature>
<proteinExistence type="inferred from homology"/>
<dbReference type="Gene3D" id="1.25.40.1050">
    <property type="match status" value="1"/>
</dbReference>
<reference evidence="15" key="3">
    <citation type="submission" date="2025-09" db="UniProtKB">
        <authorList>
            <consortium name="Ensembl"/>
        </authorList>
    </citation>
    <scope>IDENTIFICATION</scope>
</reference>
<dbReference type="Pfam" id="PF18129">
    <property type="entry name" value="SH3_12"/>
    <property type="match status" value="1"/>
</dbReference>
<feature type="domain" description="Exoribonuclease Xrn1 D2/D3" evidence="14">
    <location>
        <begin position="848"/>
        <end position="1074"/>
    </location>
</feature>
<dbReference type="InterPro" id="IPR040992">
    <property type="entry name" value="XRN1_D1"/>
</dbReference>
<evidence type="ECO:0000256" key="1">
    <source>
        <dbReference type="ARBA" id="ARBA00004496"/>
    </source>
</evidence>
<dbReference type="GO" id="GO:0016075">
    <property type="term" value="P:rRNA catabolic process"/>
    <property type="evidence" value="ECO:0000318"/>
    <property type="project" value="GO_Central"/>
</dbReference>
<sequence>MGVPKFYRWISERYPCLSEVVKEHQIPEFDNLYLDMNGIIHQCSHPNDEDVHFRISEEKIFADIFHYLEVLFRIIKPRKVFFMAVDGVAPRAKMNQQRGRRFRSAKEAEDKIKKALEKGEVLPTEARFDSNCITPGTEFMARLQEQLEYFVHNKISTEKSWQRVRVYLSGHETPGEGEHKIMEFIRSENARPDHDPNTRHCLYGLDADLIMLGLTSHEPHFSLLREEVRFGGKKSQKRISTPEETTFHLLHLSLMREYIDYEFSELRDKISFEYNLERIIDDWILMGFLVGNDFIPHLPHLHINHDALPLLYRTYISVLPKLGGYINENGNLNLANFEKYLEKLSEFDREHFSEVFVDLKWFETKVGNKYLNEAAGIAAEEAKSREGKRNKMLEDSLCLAALDENKDTEGLPTKDCVEEDGEDDDMFETEFRQYKRTYYMTKMEVEVVSDEFLAGQAECYVRAIQWILHYYYHGVQSWSWYYPYHYAPFLSDIRNISKLEMRFEMAKPFMPFEQLLAVLPAASKDLLPECYRHLMTSEGSAIIEYYPLDFKTDLNGKQQEWEAVVLIPFIDEKRLLSAMEPYNAFLTKSEQERNRHSECAVYWYDKDTDFQYPSPLPGKFPDIVKCHVRHELISMDAWRVDPSYTRRKVDPGALYFCGFPTLKHIRHKFYKKKNGVQVFQQSSRGENMILEIIPEDNVEPECADVASSVLDKSVFVNWPHLEEARIVAVSDGETKFYLEEPPGVQKLYSGKTVPPTKVVYLSDKEQSIWLKEVQSIVEFYNRRKGIIINETAVLLYGQLMTGRKYVLDQKGGVHLEKQWAKQIIPFAYQTIVQDLKTFDSSVSCFKTLEELFTPGTTVFMLGNPYYGSVGEVLDSSDVISEGRFRVLFTVPCEPQLDALIHNQHKYSVKYSPGYVLASRLGITTYLVSRFSGSIFIGRGSKQNPHGEQKVNVGLNLKFNKKNEEVPGYTKKSGNEWLYSVAVEELLAEYLERFSEIFSYVSRNSHEDVFYEDDVWPGEDENGAEKVQEITSWLKTHPVSSSSRASCDLQILDTAIVEKIEEEVDKCKQKRSTKKVRVTVKPHLLYRPLEQQHGIIPDKDADYHLFDRVVNVRENFSVPLGLRGTVIGIKGADREDEILYEVVFDEEFVGGLTIRCSSGKGYRLPPSALINLTHGIRLEYGAQKLTAIVKPQPASASHQNSYFPASSLNPHKVQIGGLNHSPCSPFVPTQQLNGRQVYNLRADNQGNWHSQKTFNQKNTQKSHAKEDEFSSVWQSLQGSGAPQNPPALWQNSPTKSGWGAGSQSQAAVKGQHRQRDEGLHQQGQARRTKEEDRNQRNDTQQASRAQNKPVSSGAGRTKASIRVLKRNEDLNAVDSAQPHSSSQDTSNKVSTEFEELIANLKISKGGGTLPSQTKDQIHTTEEPLSPQSFAMKGTLMLKEMLKIDGSSSADSEKVKPSPVEPVASATTTSYQPRRRPSKKLAAHINKPNVPGVAQHGPGADKPGQCLPPHQPLIPTVASELSRICLGLGMSVPEFAFLRTPQGMTICQVKLSNGLLVHGPQCQSESEAKEKAALFALQRLNSVGSGFPLAQPMFSGMQQMRATLPSGPVHSVFGQPPGNLLMHPPAHGYGPLHWGAPVQMQGQAFYQGTYPGARPPAPAVPIGTHNQFVPLQVTKKRAAGKKNLEAREYYNSQYVRSQKSEQTVKPEACDPSFQRITAPPATVTPSQTPPTSQEPQERSTSSTLKQNPNPQTTGSSAKRKPRKLAVNFDAAKVSD</sequence>
<feature type="compositionally biased region" description="Polar residues" evidence="9">
    <location>
        <begin position="1336"/>
        <end position="1349"/>
    </location>
</feature>
<keyword evidence="3" id="KW-0540">Nuclease</keyword>
<dbReference type="GeneID" id="102697761"/>
<dbReference type="Gene3D" id="2.170.260.40">
    <property type="match status" value="1"/>
</dbReference>
<keyword evidence="5" id="KW-0269">Exonuclease</keyword>
<dbReference type="PANTHER" id="PTHR12341:SF7">
    <property type="entry name" value="5'-3' EXORIBONUCLEASE 1"/>
    <property type="match status" value="1"/>
</dbReference>
<evidence type="ECO:0000256" key="8">
    <source>
        <dbReference type="ARBA" id="ARBA00067318"/>
    </source>
</evidence>
<feature type="domain" description="Xrn1 helical" evidence="11">
    <location>
        <begin position="274"/>
        <end position="604"/>
    </location>
</feature>
<dbReference type="InterPro" id="IPR041385">
    <property type="entry name" value="SH3_12"/>
</dbReference>
<dbReference type="InterPro" id="IPR004859">
    <property type="entry name" value="Xrn1_N"/>
</dbReference>
<dbReference type="Pfam" id="PF18332">
    <property type="entry name" value="XRN1_D1"/>
    <property type="match status" value="1"/>
</dbReference>
<evidence type="ECO:0000256" key="5">
    <source>
        <dbReference type="ARBA" id="ARBA00022839"/>
    </source>
</evidence>
<dbReference type="InterPro" id="IPR016494">
    <property type="entry name" value="5_3_exoribonuclease_1"/>
</dbReference>
<protein>
    <recommendedName>
        <fullName evidence="8">5'-3' exoribonuclease 1</fullName>
    </recommendedName>
</protein>
<dbReference type="InterPro" id="IPR041106">
    <property type="entry name" value="XRN1_D2_D3"/>
</dbReference>
<keyword evidence="4" id="KW-0378">Hydrolase</keyword>
<dbReference type="GO" id="GO:0005737">
    <property type="term" value="C:cytoplasm"/>
    <property type="evidence" value="ECO:0007669"/>
    <property type="project" value="UniProtKB-SubCell"/>
</dbReference>
<dbReference type="Proteomes" id="UP000018468">
    <property type="component" value="Linkage group LG14"/>
</dbReference>
<dbReference type="GO" id="GO:0004534">
    <property type="term" value="F:5'-3' RNA exonuclease activity"/>
    <property type="evidence" value="ECO:0000318"/>
    <property type="project" value="GO_Central"/>
</dbReference>
<dbReference type="Pfam" id="PF03159">
    <property type="entry name" value="XRN_N"/>
    <property type="match status" value="1"/>
</dbReference>
<dbReference type="InterPro" id="IPR041412">
    <property type="entry name" value="Xrn1_helical"/>
</dbReference>
<feature type="compositionally biased region" description="Polar residues" evidence="9">
    <location>
        <begin position="1270"/>
        <end position="1281"/>
    </location>
</feature>
<dbReference type="CDD" id="cd18673">
    <property type="entry name" value="PIN_XRN1-2-like"/>
    <property type="match status" value="1"/>
</dbReference>
<keyword evidence="2" id="KW-0963">Cytoplasm</keyword>